<dbReference type="EMBL" id="LAZR01012020">
    <property type="protein sequence ID" value="KKM47141.1"/>
    <property type="molecule type" value="Genomic_DNA"/>
</dbReference>
<sequence length="126" mass="14007">MADPETIGGAGIIGTVLAGLGLRFESGRKQIVRLVGEVKEELVSLNKVVGEVHTMHKHPDDFGFGSVETDRKLQRVLIHLDEDTREQRELHELVKDSTRAMRDLTQTIRQSLEATGHVLPPILPKP</sequence>
<reference evidence="1" key="1">
    <citation type="journal article" date="2015" name="Nature">
        <title>Complex archaea that bridge the gap between prokaryotes and eukaryotes.</title>
        <authorList>
            <person name="Spang A."/>
            <person name="Saw J.H."/>
            <person name="Jorgensen S.L."/>
            <person name="Zaremba-Niedzwiedzka K."/>
            <person name="Martijn J."/>
            <person name="Lind A.E."/>
            <person name="van Eijk R."/>
            <person name="Schleper C."/>
            <person name="Guy L."/>
            <person name="Ettema T.J."/>
        </authorList>
    </citation>
    <scope>NUCLEOTIDE SEQUENCE</scope>
</reference>
<gene>
    <name evidence="1" type="ORF">LCGC14_1559030</name>
</gene>
<dbReference type="AlphaFoldDB" id="A0A0F9IN64"/>
<comment type="caution">
    <text evidence="1">The sequence shown here is derived from an EMBL/GenBank/DDBJ whole genome shotgun (WGS) entry which is preliminary data.</text>
</comment>
<name>A0A0F9IN64_9ZZZZ</name>
<protein>
    <submittedName>
        <fullName evidence="1">Uncharacterized protein</fullName>
    </submittedName>
</protein>
<accession>A0A0F9IN64</accession>
<evidence type="ECO:0000313" key="1">
    <source>
        <dbReference type="EMBL" id="KKM47141.1"/>
    </source>
</evidence>
<proteinExistence type="predicted"/>
<organism evidence="1">
    <name type="scientific">marine sediment metagenome</name>
    <dbReference type="NCBI Taxonomy" id="412755"/>
    <lineage>
        <taxon>unclassified sequences</taxon>
        <taxon>metagenomes</taxon>
        <taxon>ecological metagenomes</taxon>
    </lineage>
</organism>